<dbReference type="RefSeq" id="WP_171443164.1">
    <property type="nucleotide sequence ID" value="NZ_JABFNS010000089.1"/>
</dbReference>
<comment type="caution">
    <text evidence="1">The sequence shown here is derived from an EMBL/GenBank/DDBJ whole genome shotgun (WGS) entry which is preliminary data.</text>
</comment>
<dbReference type="AlphaFoldDB" id="A0A7Y4IM11"/>
<evidence type="ECO:0000313" key="2">
    <source>
        <dbReference type="Proteomes" id="UP000533080"/>
    </source>
</evidence>
<gene>
    <name evidence="1" type="ORF">HNV28_22555</name>
</gene>
<name>A0A7Y4IM11_MYXXA</name>
<dbReference type="EMBL" id="JABFNT010000075">
    <property type="protein sequence ID" value="NOJ81070.1"/>
    <property type="molecule type" value="Genomic_DNA"/>
</dbReference>
<evidence type="ECO:0000313" key="1">
    <source>
        <dbReference type="EMBL" id="NOJ81070.1"/>
    </source>
</evidence>
<proteinExistence type="predicted"/>
<dbReference type="Proteomes" id="UP000533080">
    <property type="component" value="Unassembled WGS sequence"/>
</dbReference>
<sequence>MPASLKRQEQRVCDAERVVEHRIHHEHVGGSLLERQDLFAAGLLGALEVLARTAEQLVS</sequence>
<reference evidence="1 2" key="1">
    <citation type="submission" date="2020-05" db="EMBL/GenBank/DDBJ databases">
        <authorList>
            <person name="Whitworth D."/>
        </authorList>
    </citation>
    <scope>NUCLEOTIDE SEQUENCE [LARGE SCALE GENOMIC DNA]</scope>
    <source>
        <strain evidence="1 2">AM005</strain>
    </source>
</reference>
<organism evidence="1 2">
    <name type="scientific">Myxococcus xanthus</name>
    <dbReference type="NCBI Taxonomy" id="34"/>
    <lineage>
        <taxon>Bacteria</taxon>
        <taxon>Pseudomonadati</taxon>
        <taxon>Myxococcota</taxon>
        <taxon>Myxococcia</taxon>
        <taxon>Myxococcales</taxon>
        <taxon>Cystobacterineae</taxon>
        <taxon>Myxococcaceae</taxon>
        <taxon>Myxococcus</taxon>
    </lineage>
</organism>
<protein>
    <submittedName>
        <fullName evidence="1">Uncharacterized protein</fullName>
    </submittedName>
</protein>
<accession>A0A7Y4IM11</accession>